<dbReference type="InterPro" id="IPR036736">
    <property type="entry name" value="ACP-like_sf"/>
</dbReference>
<dbReference type="SUPFAM" id="SSF47336">
    <property type="entry name" value="ACP-like"/>
    <property type="match status" value="1"/>
</dbReference>
<organism evidence="2 3">
    <name type="scientific">Hyalangium rubrum</name>
    <dbReference type="NCBI Taxonomy" id="3103134"/>
    <lineage>
        <taxon>Bacteria</taxon>
        <taxon>Pseudomonadati</taxon>
        <taxon>Myxococcota</taxon>
        <taxon>Myxococcia</taxon>
        <taxon>Myxococcales</taxon>
        <taxon>Cystobacterineae</taxon>
        <taxon>Archangiaceae</taxon>
        <taxon>Hyalangium</taxon>
    </lineage>
</organism>
<dbReference type="RefSeq" id="WP_321550567.1">
    <property type="nucleotide sequence ID" value="NZ_JAXIVS010000016.1"/>
</dbReference>
<dbReference type="Gene3D" id="1.10.1200.10">
    <property type="entry name" value="ACP-like"/>
    <property type="match status" value="1"/>
</dbReference>
<evidence type="ECO:0000313" key="3">
    <source>
        <dbReference type="Proteomes" id="UP001291309"/>
    </source>
</evidence>
<evidence type="ECO:0000313" key="2">
    <source>
        <dbReference type="EMBL" id="MDY7231856.1"/>
    </source>
</evidence>
<dbReference type="EMBL" id="JAXIVS010000016">
    <property type="protein sequence ID" value="MDY7231856.1"/>
    <property type="molecule type" value="Genomic_DNA"/>
</dbReference>
<dbReference type="Pfam" id="PF00550">
    <property type="entry name" value="PP-binding"/>
    <property type="match status" value="1"/>
</dbReference>
<dbReference type="PROSITE" id="PS50075">
    <property type="entry name" value="CARRIER"/>
    <property type="match status" value="1"/>
</dbReference>
<accession>A0ABU5HF29</accession>
<gene>
    <name evidence="2" type="ORF">SYV04_36050</name>
</gene>
<proteinExistence type="predicted"/>
<name>A0ABU5HF29_9BACT</name>
<feature type="domain" description="Carrier" evidence="1">
    <location>
        <begin position="1"/>
        <end position="79"/>
    </location>
</feature>
<dbReference type="InterPro" id="IPR009081">
    <property type="entry name" value="PP-bd_ACP"/>
</dbReference>
<protein>
    <submittedName>
        <fullName evidence="2">Acyl carrier protein</fullName>
    </submittedName>
</protein>
<reference evidence="2 3" key="1">
    <citation type="submission" date="2023-12" db="EMBL/GenBank/DDBJ databases">
        <title>the genome sequence of Hyalangium sp. s54d21.</title>
        <authorList>
            <person name="Zhang X."/>
        </authorList>
    </citation>
    <scope>NUCLEOTIDE SEQUENCE [LARGE SCALE GENOMIC DNA]</scope>
    <source>
        <strain evidence="3">s54d21</strain>
    </source>
</reference>
<keyword evidence="3" id="KW-1185">Reference proteome</keyword>
<comment type="caution">
    <text evidence="2">The sequence shown here is derived from an EMBL/GenBank/DDBJ whole genome shotgun (WGS) entry which is preliminary data.</text>
</comment>
<sequence>MEIQRALWQFITTTFYPGDNFVLNECTSLLDSGLIDSTGVLELISFIEREFGITVEDTEIVPENLDSLGRLAAFVARKQAALGPREHARA</sequence>
<evidence type="ECO:0000259" key="1">
    <source>
        <dbReference type="PROSITE" id="PS50075"/>
    </source>
</evidence>
<dbReference type="Proteomes" id="UP001291309">
    <property type="component" value="Unassembled WGS sequence"/>
</dbReference>